<comment type="caution">
    <text evidence="1">The sequence shown here is derived from an EMBL/GenBank/DDBJ whole genome shotgun (WGS) entry which is preliminary data.</text>
</comment>
<dbReference type="RefSeq" id="WP_260250193.1">
    <property type="nucleotide sequence ID" value="NZ_JALMEJ010000019.1"/>
</dbReference>
<dbReference type="AlphaFoldDB" id="A0A9Q4CN40"/>
<proteinExistence type="predicted"/>
<gene>
    <name evidence="1" type="ORF">N0392_05720</name>
</gene>
<accession>A0A9Q4CN40</accession>
<sequence>MTKQRVFAAINPTEITIYPISAYILHADGDNQNRMTKITTNDHFLSKKR</sequence>
<evidence type="ECO:0000313" key="1">
    <source>
        <dbReference type="EMBL" id="MCY0789182.1"/>
    </source>
</evidence>
<dbReference type="Proteomes" id="UP001076655">
    <property type="component" value="Unassembled WGS sequence"/>
</dbReference>
<dbReference type="EMBL" id="JAPNMI010000003">
    <property type="protein sequence ID" value="MCY0789182.1"/>
    <property type="molecule type" value="Genomic_DNA"/>
</dbReference>
<protein>
    <submittedName>
        <fullName evidence="1">Uncharacterized protein</fullName>
    </submittedName>
</protein>
<organism evidence="1 2">
    <name type="scientific">Morganella morganii</name>
    <name type="common">Proteus morganii</name>
    <dbReference type="NCBI Taxonomy" id="582"/>
    <lineage>
        <taxon>Bacteria</taxon>
        <taxon>Pseudomonadati</taxon>
        <taxon>Pseudomonadota</taxon>
        <taxon>Gammaproteobacteria</taxon>
        <taxon>Enterobacterales</taxon>
        <taxon>Morganellaceae</taxon>
        <taxon>Morganella</taxon>
    </lineage>
</organism>
<name>A0A9Q4CN40_MORMO</name>
<evidence type="ECO:0000313" key="2">
    <source>
        <dbReference type="Proteomes" id="UP001076655"/>
    </source>
</evidence>
<reference evidence="1" key="1">
    <citation type="submission" date="2022-08" db="EMBL/GenBank/DDBJ databases">
        <authorList>
            <person name="Dale J.L."/>
        </authorList>
    </citation>
    <scope>NUCLEOTIDE SEQUENCE</scope>
    <source>
        <strain evidence="1">2022EL-00758</strain>
    </source>
</reference>